<dbReference type="Gene3D" id="3.30.930.10">
    <property type="entry name" value="Bira Bifunctional Protein, Domain 2"/>
    <property type="match status" value="1"/>
</dbReference>
<dbReference type="Proteomes" id="UP000179251">
    <property type="component" value="Unassembled WGS sequence"/>
</dbReference>
<dbReference type="InterPro" id="IPR006195">
    <property type="entry name" value="aa-tRNA-synth_II"/>
</dbReference>
<accession>A0A1F5VGP2</accession>
<evidence type="ECO:0000256" key="2">
    <source>
        <dbReference type="ARBA" id="ARBA00022741"/>
    </source>
</evidence>
<dbReference type="STRING" id="1798325.A2834_02655"/>
<proteinExistence type="predicted"/>
<gene>
    <name evidence="5" type="ORF">A2834_02655</name>
</gene>
<dbReference type="InterPro" id="IPR045864">
    <property type="entry name" value="aa-tRNA-synth_II/BPL/LPL"/>
</dbReference>
<name>A0A1F5VGP2_9BACT</name>
<keyword evidence="1" id="KW-0436">Ligase</keyword>
<dbReference type="GO" id="GO:0006418">
    <property type="term" value="P:tRNA aminoacylation for protein translation"/>
    <property type="evidence" value="ECO:0007669"/>
    <property type="project" value="InterPro"/>
</dbReference>
<evidence type="ECO:0000313" key="5">
    <source>
        <dbReference type="EMBL" id="OGF62602.1"/>
    </source>
</evidence>
<dbReference type="GO" id="GO:0004812">
    <property type="term" value="F:aminoacyl-tRNA ligase activity"/>
    <property type="evidence" value="ECO:0007669"/>
    <property type="project" value="InterPro"/>
</dbReference>
<dbReference type="AlphaFoldDB" id="A0A1F5VGP2"/>
<sequence>MSFKKNERQSNYLIDPIEPRDFHNVAQKLRKFFEKRGFVEVPTQHRLSILAACEDPRTIGIFMYMGDTWPLPQTGQMWLEYELLTKPDAPGYFCMSYSFREEPNPIPGRHNLIFPMFEFETHGDMNALVSLEEDLLEHLGFGRKSSFYKIAYEKATKRYRVKQIEAEHEKRLYKDFGPVVFLTHFPQYTSPFWNMKKTGDCANKVDILLHGVETVGSAERSTNPKEMRELFHTISNGMYAQILFSKFRKDRVEKELEKFLDLQFFPRCGGGIGITRMIRALKLNESK</sequence>
<evidence type="ECO:0000259" key="4">
    <source>
        <dbReference type="PROSITE" id="PS50862"/>
    </source>
</evidence>
<evidence type="ECO:0000313" key="6">
    <source>
        <dbReference type="Proteomes" id="UP000179251"/>
    </source>
</evidence>
<dbReference type="PROSITE" id="PS50862">
    <property type="entry name" value="AA_TRNA_LIGASE_II"/>
    <property type="match status" value="1"/>
</dbReference>
<keyword evidence="3" id="KW-0067">ATP-binding</keyword>
<dbReference type="EMBL" id="MFHD01000016">
    <property type="protein sequence ID" value="OGF62602.1"/>
    <property type="molecule type" value="Genomic_DNA"/>
</dbReference>
<evidence type="ECO:0000256" key="1">
    <source>
        <dbReference type="ARBA" id="ARBA00022598"/>
    </source>
</evidence>
<dbReference type="Pfam" id="PF00152">
    <property type="entry name" value="tRNA-synt_2"/>
    <property type="match status" value="1"/>
</dbReference>
<keyword evidence="2" id="KW-0547">Nucleotide-binding</keyword>
<evidence type="ECO:0000256" key="3">
    <source>
        <dbReference type="ARBA" id="ARBA00022840"/>
    </source>
</evidence>
<feature type="domain" description="Aminoacyl-transfer RNA synthetases class-II family profile" evidence="4">
    <location>
        <begin position="24"/>
        <end position="281"/>
    </location>
</feature>
<dbReference type="GO" id="GO:0005524">
    <property type="term" value="F:ATP binding"/>
    <property type="evidence" value="ECO:0007669"/>
    <property type="project" value="InterPro"/>
</dbReference>
<protein>
    <recommendedName>
        <fullName evidence="4">Aminoacyl-transfer RNA synthetases class-II family profile domain-containing protein</fullName>
    </recommendedName>
</protein>
<dbReference type="SUPFAM" id="SSF55681">
    <property type="entry name" value="Class II aaRS and biotin synthetases"/>
    <property type="match status" value="1"/>
</dbReference>
<dbReference type="InterPro" id="IPR004364">
    <property type="entry name" value="Aa-tRNA-synt_II"/>
</dbReference>
<reference evidence="5 6" key="1">
    <citation type="journal article" date="2016" name="Nat. Commun.">
        <title>Thousands of microbial genomes shed light on interconnected biogeochemical processes in an aquifer system.</title>
        <authorList>
            <person name="Anantharaman K."/>
            <person name="Brown C.T."/>
            <person name="Hug L.A."/>
            <person name="Sharon I."/>
            <person name="Castelle C.J."/>
            <person name="Probst A.J."/>
            <person name="Thomas B.C."/>
            <person name="Singh A."/>
            <person name="Wilkins M.J."/>
            <person name="Karaoz U."/>
            <person name="Brodie E.L."/>
            <person name="Williams K.H."/>
            <person name="Hubbard S.S."/>
            <person name="Banfield J.F."/>
        </authorList>
    </citation>
    <scope>NUCLEOTIDE SEQUENCE [LARGE SCALE GENOMIC DNA]</scope>
</reference>
<comment type="caution">
    <text evidence="5">The sequence shown here is derived from an EMBL/GenBank/DDBJ whole genome shotgun (WGS) entry which is preliminary data.</text>
</comment>
<organism evidence="5 6">
    <name type="scientific">Candidatus Giovannonibacteria bacterium RIFCSPHIGHO2_01_FULL_45_23</name>
    <dbReference type="NCBI Taxonomy" id="1798325"/>
    <lineage>
        <taxon>Bacteria</taxon>
        <taxon>Candidatus Giovannoniibacteriota</taxon>
    </lineage>
</organism>